<protein>
    <submittedName>
        <fullName evidence="1">Uncharacterized protein</fullName>
    </submittedName>
</protein>
<accession>A0A8D0H8C9</accession>
<evidence type="ECO:0000313" key="2">
    <source>
        <dbReference type="Proteomes" id="UP000694392"/>
    </source>
</evidence>
<proteinExistence type="predicted"/>
<dbReference type="GeneTree" id="ENSGT00950000185042"/>
<organism evidence="1 2">
    <name type="scientific">Sphenodon punctatus</name>
    <name type="common">Tuatara</name>
    <name type="synonym">Hatteria punctata</name>
    <dbReference type="NCBI Taxonomy" id="8508"/>
    <lineage>
        <taxon>Eukaryota</taxon>
        <taxon>Metazoa</taxon>
        <taxon>Chordata</taxon>
        <taxon>Craniata</taxon>
        <taxon>Vertebrata</taxon>
        <taxon>Euteleostomi</taxon>
        <taxon>Lepidosauria</taxon>
        <taxon>Sphenodontia</taxon>
        <taxon>Sphenodontidae</taxon>
        <taxon>Sphenodon</taxon>
    </lineage>
</organism>
<dbReference type="OMA" id="PCYAQCP"/>
<reference evidence="1" key="2">
    <citation type="submission" date="2025-09" db="UniProtKB">
        <authorList>
            <consortium name="Ensembl"/>
        </authorList>
    </citation>
    <scope>IDENTIFICATION</scope>
</reference>
<dbReference type="Proteomes" id="UP000694392">
    <property type="component" value="Unplaced"/>
</dbReference>
<dbReference type="Ensembl" id="ENSSPUT00000016620.1">
    <property type="protein sequence ID" value="ENSSPUP00000015585.1"/>
    <property type="gene ID" value="ENSSPUG00000012041.1"/>
</dbReference>
<sequence length="119" mass="13034">MVFFLYQYFGYSTGYLLGHQKYPKLPSGIGYLNPCYAQCPPSTVTIQPPPFVLTIPGPSICCPYQPFGIVQNNPCDYSYGGVSGGRAEALSYSGSSISNLYSRRALPRSTGNYGSCWPY</sequence>
<name>A0A8D0H8C9_SPHPU</name>
<evidence type="ECO:0000313" key="1">
    <source>
        <dbReference type="Ensembl" id="ENSSPUP00000015585.1"/>
    </source>
</evidence>
<reference evidence="1" key="1">
    <citation type="submission" date="2025-08" db="UniProtKB">
        <authorList>
            <consortium name="Ensembl"/>
        </authorList>
    </citation>
    <scope>IDENTIFICATION</scope>
</reference>
<keyword evidence="2" id="KW-1185">Reference proteome</keyword>
<dbReference type="AlphaFoldDB" id="A0A8D0H8C9"/>